<dbReference type="AlphaFoldDB" id="A0A9E2NL74"/>
<evidence type="ECO:0000313" key="1">
    <source>
        <dbReference type="EMBL" id="MBU3804034.1"/>
    </source>
</evidence>
<protein>
    <submittedName>
        <fullName evidence="1">Uncharacterized protein</fullName>
    </submittedName>
</protein>
<name>A0A9E2NL74_9FIRM</name>
<comment type="caution">
    <text evidence="1">The sequence shown here is derived from an EMBL/GenBank/DDBJ whole genome shotgun (WGS) entry which is preliminary data.</text>
</comment>
<organism evidence="1 2">
    <name type="scientific">Candidatus Cellulosilyticum pullistercoris</name>
    <dbReference type="NCBI Taxonomy" id="2838521"/>
    <lineage>
        <taxon>Bacteria</taxon>
        <taxon>Bacillati</taxon>
        <taxon>Bacillota</taxon>
        <taxon>Clostridia</taxon>
        <taxon>Lachnospirales</taxon>
        <taxon>Cellulosilyticaceae</taxon>
        <taxon>Cellulosilyticum</taxon>
    </lineage>
</organism>
<dbReference type="EMBL" id="JAHLFQ010000101">
    <property type="protein sequence ID" value="MBU3804034.1"/>
    <property type="molecule type" value="Genomic_DNA"/>
</dbReference>
<gene>
    <name evidence="1" type="ORF">H9872_04675</name>
</gene>
<evidence type="ECO:0000313" key="2">
    <source>
        <dbReference type="Proteomes" id="UP000824229"/>
    </source>
</evidence>
<proteinExistence type="predicted"/>
<accession>A0A9E2NL74</accession>
<reference evidence="1" key="1">
    <citation type="journal article" date="2021" name="PeerJ">
        <title>Extensive microbial diversity within the chicken gut microbiome revealed by metagenomics and culture.</title>
        <authorList>
            <person name="Gilroy R."/>
            <person name="Ravi A."/>
            <person name="Getino M."/>
            <person name="Pursley I."/>
            <person name="Horton D.L."/>
            <person name="Alikhan N.F."/>
            <person name="Baker D."/>
            <person name="Gharbi K."/>
            <person name="Hall N."/>
            <person name="Watson M."/>
            <person name="Adriaenssens E.M."/>
            <person name="Foster-Nyarko E."/>
            <person name="Jarju S."/>
            <person name="Secka A."/>
            <person name="Antonio M."/>
            <person name="Oren A."/>
            <person name="Chaudhuri R.R."/>
            <person name="La Ragione R."/>
            <person name="Hildebrand F."/>
            <person name="Pallen M.J."/>
        </authorList>
    </citation>
    <scope>NUCLEOTIDE SEQUENCE</scope>
    <source>
        <strain evidence="1">B5-657</strain>
    </source>
</reference>
<reference evidence="1" key="2">
    <citation type="submission" date="2021-04" db="EMBL/GenBank/DDBJ databases">
        <authorList>
            <person name="Gilroy R."/>
        </authorList>
    </citation>
    <scope>NUCLEOTIDE SEQUENCE</scope>
    <source>
        <strain evidence="1">B5-657</strain>
    </source>
</reference>
<sequence length="70" mass="8435">MFIKEDNTYNEMRESSTMQWLNELSESDHVVNRGGAKVTLEYIEYLNRRIKELEAKNTLKDEFLKKLKHK</sequence>
<dbReference type="Proteomes" id="UP000824229">
    <property type="component" value="Unassembled WGS sequence"/>
</dbReference>